<evidence type="ECO:0000256" key="2">
    <source>
        <dbReference type="SAM" id="Phobius"/>
    </source>
</evidence>
<keyword evidence="2" id="KW-0472">Membrane</keyword>
<dbReference type="STRING" id="154538.A0A1M2V4H5"/>
<feature type="region of interest" description="Disordered" evidence="1">
    <location>
        <begin position="377"/>
        <end position="402"/>
    </location>
</feature>
<evidence type="ECO:0000256" key="1">
    <source>
        <dbReference type="SAM" id="MobiDB-lite"/>
    </source>
</evidence>
<name>A0A1M2V4H5_TRAPU</name>
<dbReference type="Proteomes" id="UP000184267">
    <property type="component" value="Unassembled WGS sequence"/>
</dbReference>
<comment type="caution">
    <text evidence="3">The sequence shown here is derived from an EMBL/GenBank/DDBJ whole genome shotgun (WGS) entry which is preliminary data.</text>
</comment>
<accession>A0A1M2V4H5</accession>
<dbReference type="EMBL" id="MNAD01001671">
    <property type="protein sequence ID" value="OJT02416.1"/>
    <property type="molecule type" value="Genomic_DNA"/>
</dbReference>
<protein>
    <submittedName>
        <fullName evidence="3">Uncharacterized protein</fullName>
    </submittedName>
</protein>
<proteinExistence type="predicted"/>
<evidence type="ECO:0000313" key="3">
    <source>
        <dbReference type="EMBL" id="OJT02416.1"/>
    </source>
</evidence>
<sequence>MPHRRLSSAGTCQVVPRDNELPCPERGYGERPRLCPAHRAEYGQLTAEYKATSEEAEIRYTRVRAQDWDDAALWNMTDVEEAVASASLCIDTLNREIRGRQEHHRRFFVERTLGLVLHRCWRSGLTVDGYFVGHDGHEAWINRLRKKLVQVEAVATQLGHCRTALVNEQNRRAEEIRLAEERRKREAARISYWTATSRPIPASTHRCSCCVDPVTSHAFPQPTRPVCVTYLANNSRCTMDAMSGAVRCQEHQDAFIQALSSLRAAEKQYDAMGLSIYNIRYRGDHTVRQIAEDIPYVARYLMLADTINAWAGKLHRLDGYSKPLDSYREANMSVYGLSRDVVDNLRKRLEDIRKNLLLPKPNPTVMAQEPVVAAPTQYGRAQGSYQAPRQATTPQSRSEDEGAGWVGTLVAATVVGIATFFRFGR</sequence>
<feature type="transmembrane region" description="Helical" evidence="2">
    <location>
        <begin position="402"/>
        <end position="423"/>
    </location>
</feature>
<reference evidence="3 4" key="1">
    <citation type="submission" date="2016-10" db="EMBL/GenBank/DDBJ databases">
        <title>Genome sequence of the basidiomycete white-rot fungus Trametes pubescens.</title>
        <authorList>
            <person name="Makela M.R."/>
            <person name="Granchi Z."/>
            <person name="Peng M."/>
            <person name="De Vries R.P."/>
            <person name="Grigoriev I."/>
            <person name="Riley R."/>
            <person name="Hilden K."/>
        </authorList>
    </citation>
    <scope>NUCLEOTIDE SEQUENCE [LARGE SCALE GENOMIC DNA]</scope>
    <source>
        <strain evidence="3 4">FBCC735</strain>
    </source>
</reference>
<dbReference type="OMA" id="DGHEAWI"/>
<dbReference type="AlphaFoldDB" id="A0A1M2V4H5"/>
<evidence type="ECO:0000313" key="4">
    <source>
        <dbReference type="Proteomes" id="UP000184267"/>
    </source>
</evidence>
<keyword evidence="2" id="KW-1133">Transmembrane helix</keyword>
<gene>
    <name evidence="3" type="ORF">TRAPUB_7069</name>
</gene>
<organism evidence="3 4">
    <name type="scientific">Trametes pubescens</name>
    <name type="common">White-rot fungus</name>
    <dbReference type="NCBI Taxonomy" id="154538"/>
    <lineage>
        <taxon>Eukaryota</taxon>
        <taxon>Fungi</taxon>
        <taxon>Dikarya</taxon>
        <taxon>Basidiomycota</taxon>
        <taxon>Agaricomycotina</taxon>
        <taxon>Agaricomycetes</taxon>
        <taxon>Polyporales</taxon>
        <taxon>Polyporaceae</taxon>
        <taxon>Trametes</taxon>
    </lineage>
</organism>
<dbReference type="OrthoDB" id="2756572at2759"/>
<keyword evidence="2" id="KW-0812">Transmembrane</keyword>
<feature type="compositionally biased region" description="Polar residues" evidence="1">
    <location>
        <begin position="383"/>
        <end position="396"/>
    </location>
</feature>
<keyword evidence="4" id="KW-1185">Reference proteome</keyword>